<name>A0A1F7V6R3_9BACT</name>
<comment type="caution">
    <text evidence="4">The sequence shown here is derived from an EMBL/GenBank/DDBJ whole genome shotgun (WGS) entry which is preliminary data.</text>
</comment>
<dbReference type="PANTHER" id="PTHR37422">
    <property type="entry name" value="TEICHURONIC ACID BIOSYNTHESIS PROTEIN TUAE"/>
    <property type="match status" value="1"/>
</dbReference>
<dbReference type="SUPFAM" id="SSF48452">
    <property type="entry name" value="TPR-like"/>
    <property type="match status" value="2"/>
</dbReference>
<feature type="transmembrane region" description="Helical" evidence="3">
    <location>
        <begin position="262"/>
        <end position="283"/>
    </location>
</feature>
<feature type="repeat" description="TPR" evidence="1">
    <location>
        <begin position="694"/>
        <end position="727"/>
    </location>
</feature>
<feature type="transmembrane region" description="Helical" evidence="3">
    <location>
        <begin position="416"/>
        <end position="434"/>
    </location>
</feature>
<feature type="transmembrane region" description="Helical" evidence="3">
    <location>
        <begin position="204"/>
        <end position="225"/>
    </location>
</feature>
<evidence type="ECO:0000313" key="4">
    <source>
        <dbReference type="EMBL" id="OGL86222.1"/>
    </source>
</evidence>
<dbReference type="InterPro" id="IPR011990">
    <property type="entry name" value="TPR-like_helical_dom_sf"/>
</dbReference>
<protein>
    <recommendedName>
        <fullName evidence="6">Tetratricopeptide repeat-like domain-containing protein</fullName>
    </recommendedName>
</protein>
<accession>A0A1F7V6R3</accession>
<dbReference type="Gene3D" id="1.25.40.10">
    <property type="entry name" value="Tetratricopeptide repeat domain"/>
    <property type="match status" value="2"/>
</dbReference>
<evidence type="ECO:0008006" key="6">
    <source>
        <dbReference type="Google" id="ProtNLM"/>
    </source>
</evidence>
<organism evidence="4 5">
    <name type="scientific">Candidatus Uhrbacteria bacterium RIFCSPLOWO2_02_FULL_48_18</name>
    <dbReference type="NCBI Taxonomy" id="1802408"/>
    <lineage>
        <taxon>Bacteria</taxon>
        <taxon>Candidatus Uhriibacteriota</taxon>
    </lineage>
</organism>
<feature type="region of interest" description="Disordered" evidence="2">
    <location>
        <begin position="777"/>
        <end position="807"/>
    </location>
</feature>
<feature type="transmembrane region" description="Helical" evidence="3">
    <location>
        <begin position="102"/>
        <end position="119"/>
    </location>
</feature>
<feature type="repeat" description="TPR" evidence="1">
    <location>
        <begin position="728"/>
        <end position="761"/>
    </location>
</feature>
<keyword evidence="3" id="KW-0472">Membrane</keyword>
<evidence type="ECO:0000256" key="2">
    <source>
        <dbReference type="SAM" id="MobiDB-lite"/>
    </source>
</evidence>
<evidence type="ECO:0000256" key="3">
    <source>
        <dbReference type="SAM" id="Phobius"/>
    </source>
</evidence>
<sequence>MSTKFFEQITRSVTYVLLFLLPIVFLPWSQDVLEPNKQIVLVVLTVVGLVAWFGSMVSQKRCEFRSGLVNSLPLIFLFFVLISSFFSKANYQSWVGQSSQEYASFLSTAIFVCIFYLFVNVHKDVVAQRRSLVALLLSASIAGIFSVLQFFRVFSLPFAFAKSASFNTVGTMGGLTVFLLVTLFIGLALWLVSHEGSDRVISSGVAGMLTRALIFVVFVSTLVSLVALDYWAFWVLTIVGVLLLTSFGFLQTKEFPSPRKFVLPLLLLFVSLFFLFLPSPVSFHLPVLVAPSFGTSSQVAKSTLVENVPSLFFGAGPGTFSYQYQLFKPMSINSSSLWSHVFDRGTSAFLTRFSDIGLLGMLAWLVCMGWIGCLAIKRLVSARDHQTWKMTYVLFVGWSLLLVAQFLSSSNLTLEFLLWAMSGMLVAHLLSGVWHVNFARSPKLGLLASFLFVFVFIGMFAAIFLMGEKFLAEKAFTNAVALDAKQGQTQNVIQHLATATKFNRLSDVYARNLSFALLSHASQKMRAVGTEKLTAEQTKEISQIVSASMQEGVRAASLEPNKVGNWQLLGAMYRETMSFVQNGEDLAANAFANTMRLEPINPAHSVDLARVYLAVADRAHTLKASKDPEQAKAAAEQEQKLLASAEQALNQAIKLKGDYLPAHYYLAATYEREGKIAQATARLVALTKNTPSDIGLGFELAQMYLRAKKYDAAKQELERLIKINPDYSNGLWYLASIYEIQKNPQKSIELVQKVVELNPENKVAQERLRKLQAGEVTTTIPEPIQPQPNAVGADASQTTVLKAQSKK</sequence>
<dbReference type="InterPro" id="IPR019734">
    <property type="entry name" value="TPR_rpt"/>
</dbReference>
<feature type="transmembrane region" description="Helical" evidence="3">
    <location>
        <begin position="67"/>
        <end position="87"/>
    </location>
</feature>
<feature type="compositionally biased region" description="Polar residues" evidence="2">
    <location>
        <begin position="795"/>
        <end position="807"/>
    </location>
</feature>
<dbReference type="Proteomes" id="UP000176593">
    <property type="component" value="Unassembled WGS sequence"/>
</dbReference>
<keyword evidence="3" id="KW-1133">Transmembrane helix</keyword>
<feature type="transmembrane region" description="Helical" evidence="3">
    <location>
        <begin position="392"/>
        <end position="410"/>
    </location>
</feature>
<feature type="transmembrane region" description="Helical" evidence="3">
    <location>
        <begin position="446"/>
        <end position="467"/>
    </location>
</feature>
<feature type="transmembrane region" description="Helical" evidence="3">
    <location>
        <begin position="131"/>
        <end position="151"/>
    </location>
</feature>
<keyword evidence="3" id="KW-0812">Transmembrane</keyword>
<dbReference type="Pfam" id="PF13181">
    <property type="entry name" value="TPR_8"/>
    <property type="match status" value="2"/>
</dbReference>
<dbReference type="EMBL" id="MGEQ01000010">
    <property type="protein sequence ID" value="OGL86222.1"/>
    <property type="molecule type" value="Genomic_DNA"/>
</dbReference>
<keyword evidence="1" id="KW-0802">TPR repeat</keyword>
<proteinExistence type="predicted"/>
<feature type="transmembrane region" description="Helical" evidence="3">
    <location>
        <begin position="171"/>
        <end position="192"/>
    </location>
</feature>
<feature type="transmembrane region" description="Helical" evidence="3">
    <location>
        <begin position="12"/>
        <end position="30"/>
    </location>
</feature>
<feature type="transmembrane region" description="Helical" evidence="3">
    <location>
        <begin position="231"/>
        <end position="250"/>
    </location>
</feature>
<dbReference type="AlphaFoldDB" id="A0A1F7V6R3"/>
<feature type="transmembrane region" description="Helical" evidence="3">
    <location>
        <begin position="36"/>
        <end position="55"/>
    </location>
</feature>
<reference evidence="4 5" key="1">
    <citation type="journal article" date="2016" name="Nat. Commun.">
        <title>Thousands of microbial genomes shed light on interconnected biogeochemical processes in an aquifer system.</title>
        <authorList>
            <person name="Anantharaman K."/>
            <person name="Brown C.T."/>
            <person name="Hug L.A."/>
            <person name="Sharon I."/>
            <person name="Castelle C.J."/>
            <person name="Probst A.J."/>
            <person name="Thomas B.C."/>
            <person name="Singh A."/>
            <person name="Wilkins M.J."/>
            <person name="Karaoz U."/>
            <person name="Brodie E.L."/>
            <person name="Williams K.H."/>
            <person name="Hubbard S.S."/>
            <person name="Banfield J.F."/>
        </authorList>
    </citation>
    <scope>NUCLEOTIDE SEQUENCE [LARGE SCALE GENOMIC DNA]</scope>
</reference>
<evidence type="ECO:0000313" key="5">
    <source>
        <dbReference type="Proteomes" id="UP000176593"/>
    </source>
</evidence>
<dbReference type="PROSITE" id="PS50005">
    <property type="entry name" value="TPR"/>
    <property type="match status" value="2"/>
</dbReference>
<evidence type="ECO:0000256" key="1">
    <source>
        <dbReference type="PROSITE-ProRule" id="PRU00339"/>
    </source>
</evidence>
<dbReference type="InterPro" id="IPR051533">
    <property type="entry name" value="WaaL-like"/>
</dbReference>
<gene>
    <name evidence="4" type="ORF">A3I41_01485</name>
</gene>
<dbReference type="PANTHER" id="PTHR37422:SF13">
    <property type="entry name" value="LIPOPOLYSACCHARIDE BIOSYNTHESIS PROTEIN PA4999-RELATED"/>
    <property type="match status" value="1"/>
</dbReference>
<dbReference type="SMART" id="SM00028">
    <property type="entry name" value="TPR"/>
    <property type="match status" value="3"/>
</dbReference>
<feature type="transmembrane region" description="Helical" evidence="3">
    <location>
        <begin position="356"/>
        <end position="380"/>
    </location>
</feature>